<dbReference type="AlphaFoldDB" id="A0AAN9VU14"/>
<sequence length="66" mass="7383">MLCLRRVNLERSTEDVPETSKTVIQIESENYFTAPAGCEVTASTNADLTNIDTVEDPIRVRDEILV</sequence>
<dbReference type="EMBL" id="JAZDUA010000037">
    <property type="protein sequence ID" value="KAK7871549.1"/>
    <property type="molecule type" value="Genomic_DNA"/>
</dbReference>
<protein>
    <submittedName>
        <fullName evidence="1">Uncharacterized protein</fullName>
    </submittedName>
</protein>
<dbReference type="Proteomes" id="UP001378592">
    <property type="component" value="Unassembled WGS sequence"/>
</dbReference>
<organism evidence="1 2">
    <name type="scientific">Gryllus longicercus</name>
    <dbReference type="NCBI Taxonomy" id="2509291"/>
    <lineage>
        <taxon>Eukaryota</taxon>
        <taxon>Metazoa</taxon>
        <taxon>Ecdysozoa</taxon>
        <taxon>Arthropoda</taxon>
        <taxon>Hexapoda</taxon>
        <taxon>Insecta</taxon>
        <taxon>Pterygota</taxon>
        <taxon>Neoptera</taxon>
        <taxon>Polyneoptera</taxon>
        <taxon>Orthoptera</taxon>
        <taxon>Ensifera</taxon>
        <taxon>Gryllidea</taxon>
        <taxon>Grylloidea</taxon>
        <taxon>Gryllidae</taxon>
        <taxon>Gryllinae</taxon>
        <taxon>Gryllus</taxon>
    </lineage>
</organism>
<name>A0AAN9VU14_9ORTH</name>
<gene>
    <name evidence="1" type="ORF">R5R35_010349</name>
</gene>
<evidence type="ECO:0000313" key="1">
    <source>
        <dbReference type="EMBL" id="KAK7871549.1"/>
    </source>
</evidence>
<evidence type="ECO:0000313" key="2">
    <source>
        <dbReference type="Proteomes" id="UP001378592"/>
    </source>
</evidence>
<proteinExistence type="predicted"/>
<comment type="caution">
    <text evidence="1">The sequence shown here is derived from an EMBL/GenBank/DDBJ whole genome shotgun (WGS) entry which is preliminary data.</text>
</comment>
<reference evidence="1 2" key="1">
    <citation type="submission" date="2024-03" db="EMBL/GenBank/DDBJ databases">
        <title>The genome assembly and annotation of the cricket Gryllus longicercus Weissman &amp; Gray.</title>
        <authorList>
            <person name="Szrajer S."/>
            <person name="Gray D."/>
            <person name="Ylla G."/>
        </authorList>
    </citation>
    <scope>NUCLEOTIDE SEQUENCE [LARGE SCALE GENOMIC DNA]</scope>
    <source>
        <strain evidence="1">DAG 2021-001</strain>
        <tissue evidence="1">Whole body minus gut</tissue>
    </source>
</reference>
<keyword evidence="2" id="KW-1185">Reference proteome</keyword>
<accession>A0AAN9VU14</accession>